<accession>A0A2W4TK93</accession>
<dbReference type="Pfam" id="PF02911">
    <property type="entry name" value="Formyl_trans_C"/>
    <property type="match status" value="1"/>
</dbReference>
<dbReference type="InterPro" id="IPR002376">
    <property type="entry name" value="Formyl_transf_N"/>
</dbReference>
<dbReference type="PANTHER" id="PTHR11138:SF5">
    <property type="entry name" value="METHIONYL-TRNA FORMYLTRANSFERASE, MITOCHONDRIAL"/>
    <property type="match status" value="1"/>
</dbReference>
<evidence type="ECO:0000256" key="3">
    <source>
        <dbReference type="ARBA" id="ARBA00012261"/>
    </source>
</evidence>
<gene>
    <name evidence="8" type="primary">fmt</name>
    <name evidence="11" type="ORF">DM484_02260</name>
</gene>
<dbReference type="Gene3D" id="3.10.25.10">
    <property type="entry name" value="Formyl transferase, C-terminal domain"/>
    <property type="match status" value="1"/>
</dbReference>
<dbReference type="SUPFAM" id="SSF50486">
    <property type="entry name" value="FMT C-terminal domain-like"/>
    <property type="match status" value="1"/>
</dbReference>
<feature type="binding site" evidence="8">
    <location>
        <begin position="109"/>
        <end position="112"/>
    </location>
    <ligand>
        <name>(6S)-5,6,7,8-tetrahydrofolate</name>
        <dbReference type="ChEBI" id="CHEBI:57453"/>
    </ligand>
</feature>
<dbReference type="CDD" id="cd08704">
    <property type="entry name" value="Met_tRNA_FMT_C"/>
    <property type="match status" value="1"/>
</dbReference>
<feature type="domain" description="Formyl transferase N-terminal" evidence="9">
    <location>
        <begin position="1"/>
        <end position="177"/>
    </location>
</feature>
<dbReference type="HAMAP" id="MF_00182">
    <property type="entry name" value="Formyl_trans"/>
    <property type="match status" value="1"/>
</dbReference>
<dbReference type="AlphaFoldDB" id="A0A2W4TK93"/>
<dbReference type="Gene3D" id="3.40.50.170">
    <property type="entry name" value="Formyl transferase, N-terminal domain"/>
    <property type="match status" value="1"/>
</dbReference>
<evidence type="ECO:0000259" key="10">
    <source>
        <dbReference type="Pfam" id="PF02911"/>
    </source>
</evidence>
<dbReference type="PANTHER" id="PTHR11138">
    <property type="entry name" value="METHIONYL-TRNA FORMYLTRANSFERASE"/>
    <property type="match status" value="1"/>
</dbReference>
<dbReference type="InterPro" id="IPR005794">
    <property type="entry name" value="Fmt"/>
</dbReference>
<dbReference type="CDD" id="cd08646">
    <property type="entry name" value="FMT_core_Met-tRNA-FMT_N"/>
    <property type="match status" value="1"/>
</dbReference>
<evidence type="ECO:0000256" key="1">
    <source>
        <dbReference type="ARBA" id="ARBA00002606"/>
    </source>
</evidence>
<proteinExistence type="inferred from homology"/>
<evidence type="ECO:0000259" key="9">
    <source>
        <dbReference type="Pfam" id="PF00551"/>
    </source>
</evidence>
<dbReference type="Pfam" id="PF00551">
    <property type="entry name" value="Formyl_trans_N"/>
    <property type="match status" value="1"/>
</dbReference>
<evidence type="ECO:0000313" key="11">
    <source>
        <dbReference type="EMBL" id="PZN84804.1"/>
    </source>
</evidence>
<evidence type="ECO:0000256" key="2">
    <source>
        <dbReference type="ARBA" id="ARBA00010699"/>
    </source>
</evidence>
<dbReference type="InterPro" id="IPR037022">
    <property type="entry name" value="Formyl_trans_C_sf"/>
</dbReference>
<reference evidence="11 12" key="1">
    <citation type="journal article" date="2018" name="Aquat. Microb. Ecol.">
        <title>Gammaproteobacterial methanotrophs dominate.</title>
        <authorList>
            <person name="Rissanen A.J."/>
            <person name="Saarenheimo J."/>
            <person name="Tiirola M."/>
            <person name="Peura S."/>
            <person name="Aalto S.L."/>
            <person name="Karvinen A."/>
            <person name="Nykanen H."/>
        </authorList>
    </citation>
    <scope>NUCLEOTIDE SEQUENCE [LARGE SCALE GENOMIC DNA]</scope>
    <source>
        <strain evidence="11">AMbin10</strain>
    </source>
</reference>
<dbReference type="InterPro" id="IPR011034">
    <property type="entry name" value="Formyl_transferase-like_C_sf"/>
</dbReference>
<dbReference type="InterPro" id="IPR036477">
    <property type="entry name" value="Formyl_transf_N_sf"/>
</dbReference>
<evidence type="ECO:0000256" key="7">
    <source>
        <dbReference type="ARBA" id="ARBA00048558"/>
    </source>
</evidence>
<protein>
    <recommendedName>
        <fullName evidence="4 8">Methionyl-tRNA formyltransferase</fullName>
        <ecNumber evidence="3 8">2.1.2.9</ecNumber>
    </recommendedName>
</protein>
<dbReference type="SUPFAM" id="SSF53328">
    <property type="entry name" value="Formyltransferase"/>
    <property type="match status" value="1"/>
</dbReference>
<comment type="caution">
    <text evidence="11">The sequence shown here is derived from an EMBL/GenBank/DDBJ whole genome shotgun (WGS) entry which is preliminary data.</text>
</comment>
<keyword evidence="6 8" id="KW-0648">Protein biosynthesis</keyword>
<dbReference type="NCBIfam" id="TIGR00460">
    <property type="entry name" value="fmt"/>
    <property type="match status" value="1"/>
</dbReference>
<evidence type="ECO:0000256" key="6">
    <source>
        <dbReference type="ARBA" id="ARBA00022917"/>
    </source>
</evidence>
<dbReference type="GO" id="GO:0005829">
    <property type="term" value="C:cytosol"/>
    <property type="evidence" value="ECO:0007669"/>
    <property type="project" value="TreeGrafter"/>
</dbReference>
<dbReference type="InterPro" id="IPR041711">
    <property type="entry name" value="Met-tRNA-FMT_N"/>
</dbReference>
<evidence type="ECO:0000256" key="5">
    <source>
        <dbReference type="ARBA" id="ARBA00022679"/>
    </source>
</evidence>
<comment type="function">
    <text evidence="1 8">Attaches a formyl group to the free amino group of methionyl-tRNA(fMet). The formyl group appears to play a dual role in the initiator identity of N-formylmethionyl-tRNA by promoting its recognition by IF2 and preventing the misappropriation of this tRNA by the elongation apparatus.</text>
</comment>
<evidence type="ECO:0000313" key="12">
    <source>
        <dbReference type="Proteomes" id="UP000249396"/>
    </source>
</evidence>
<comment type="similarity">
    <text evidence="2 8">Belongs to the Fmt family.</text>
</comment>
<evidence type="ECO:0000256" key="8">
    <source>
        <dbReference type="HAMAP-Rule" id="MF_00182"/>
    </source>
</evidence>
<organism evidence="11 12">
    <name type="scientific">Candidatus Methylumidiphilus alinenensis</name>
    <dbReference type="NCBI Taxonomy" id="2202197"/>
    <lineage>
        <taxon>Bacteria</taxon>
        <taxon>Pseudomonadati</taxon>
        <taxon>Pseudomonadota</taxon>
        <taxon>Gammaproteobacteria</taxon>
        <taxon>Methylococcales</taxon>
        <taxon>Candidatus Methylumidiphilus</taxon>
    </lineage>
</organism>
<dbReference type="EC" id="2.1.2.9" evidence="3 8"/>
<dbReference type="EMBL" id="QJPH01000143">
    <property type="protein sequence ID" value="PZN84804.1"/>
    <property type="molecule type" value="Genomic_DNA"/>
</dbReference>
<comment type="catalytic activity">
    <reaction evidence="7 8">
        <text>L-methionyl-tRNA(fMet) + (6R)-10-formyltetrahydrofolate = N-formyl-L-methionyl-tRNA(fMet) + (6S)-5,6,7,8-tetrahydrofolate + H(+)</text>
        <dbReference type="Rhea" id="RHEA:24380"/>
        <dbReference type="Rhea" id="RHEA-COMP:9952"/>
        <dbReference type="Rhea" id="RHEA-COMP:9953"/>
        <dbReference type="ChEBI" id="CHEBI:15378"/>
        <dbReference type="ChEBI" id="CHEBI:57453"/>
        <dbReference type="ChEBI" id="CHEBI:78530"/>
        <dbReference type="ChEBI" id="CHEBI:78844"/>
        <dbReference type="ChEBI" id="CHEBI:195366"/>
        <dbReference type="EC" id="2.1.2.9"/>
    </reaction>
</comment>
<evidence type="ECO:0000256" key="4">
    <source>
        <dbReference type="ARBA" id="ARBA00016014"/>
    </source>
</evidence>
<name>A0A2W4TK93_9GAMM</name>
<dbReference type="GO" id="GO:0004479">
    <property type="term" value="F:methionyl-tRNA formyltransferase activity"/>
    <property type="evidence" value="ECO:0007669"/>
    <property type="project" value="UniProtKB-UniRule"/>
</dbReference>
<sequence>MKILFAGTPEFSIPSLEMLLASEHQIVGVYTQPDRPAGRGRKDRPSPVKALALSCGIPVCQPISLKSADEHKKLSAFGADLMVVVAYGLMLPKDILETPRFGCVNVHGSLLPRWRGAAPIQRAIMAGDAETGVTIMFLEPKMDAGPMLLKVATPLQPLETSAELYDRLAVLGADALEQCLPGIETGMLKAENQDESLATYASKLEKGEATIDWTLPAACLERKVRAFNPWPVAETVYQGETLRIWRAEALDNESYGKPGEVLSDRKTLDVATGEGLLRLLELQLPGGRRLAAADFLNSHPVKNMHFGVGT</sequence>
<feature type="domain" description="Formyl transferase C-terminal" evidence="10">
    <location>
        <begin position="203"/>
        <end position="299"/>
    </location>
</feature>
<dbReference type="Proteomes" id="UP000249396">
    <property type="component" value="Unassembled WGS sequence"/>
</dbReference>
<dbReference type="InterPro" id="IPR044135">
    <property type="entry name" value="Met-tRNA-FMT_C"/>
</dbReference>
<dbReference type="InterPro" id="IPR005793">
    <property type="entry name" value="Formyl_trans_C"/>
</dbReference>
<keyword evidence="5 8" id="KW-0808">Transferase</keyword>